<dbReference type="EMBL" id="CAJPVI010000033">
    <property type="protein sequence ID" value="CAG2155354.1"/>
    <property type="molecule type" value="Genomic_DNA"/>
</dbReference>
<evidence type="ECO:0008006" key="4">
    <source>
        <dbReference type="Google" id="ProtNLM"/>
    </source>
</evidence>
<gene>
    <name evidence="2" type="ORF">LMG26411_04905</name>
</gene>
<accession>A0ABM8TMT4</accession>
<feature type="chain" id="PRO_5045939799" description="Carboxypeptidase regulatory-like domain-containing protein" evidence="1">
    <location>
        <begin position="29"/>
        <end position="151"/>
    </location>
</feature>
<organism evidence="2 3">
    <name type="scientific">Cupriavidus numazuensis</name>
    <dbReference type="NCBI Taxonomy" id="221992"/>
    <lineage>
        <taxon>Bacteria</taxon>
        <taxon>Pseudomonadati</taxon>
        <taxon>Pseudomonadota</taxon>
        <taxon>Betaproteobacteria</taxon>
        <taxon>Burkholderiales</taxon>
        <taxon>Burkholderiaceae</taxon>
        <taxon>Cupriavidus</taxon>
    </lineage>
</organism>
<proteinExistence type="predicted"/>
<protein>
    <recommendedName>
        <fullName evidence="4">Carboxypeptidase regulatory-like domain-containing protein</fullName>
    </recommendedName>
</protein>
<feature type="signal peptide" evidence="1">
    <location>
        <begin position="1"/>
        <end position="28"/>
    </location>
</feature>
<dbReference type="Proteomes" id="UP000672657">
    <property type="component" value="Unassembled WGS sequence"/>
</dbReference>
<keyword evidence="1" id="KW-0732">Signal</keyword>
<evidence type="ECO:0000313" key="2">
    <source>
        <dbReference type="EMBL" id="CAG2155354.1"/>
    </source>
</evidence>
<comment type="caution">
    <text evidence="2">The sequence shown here is derived from an EMBL/GenBank/DDBJ whole genome shotgun (WGS) entry which is preliminary data.</text>
</comment>
<sequence length="151" mass="16257">MKDHAFVLLAIGAAIVAAMAAFLSPAHAVAILSEHTAPSGVPYVAGGIGKGQVDAMRSMQANYNLRMTFARARTGEYLADIRVRVEDLHGKRVVDAMVPGPLLYARLPEGTYRVSSTFGTQEQTRQVKIERGHARELVIYFSPSQQTGAGS</sequence>
<keyword evidence="3" id="KW-1185">Reference proteome</keyword>
<name>A0ABM8TMT4_9BURK</name>
<dbReference type="RefSeq" id="WP_376989742.1">
    <property type="nucleotide sequence ID" value="NZ_JBHSDX010000032.1"/>
</dbReference>
<evidence type="ECO:0000256" key="1">
    <source>
        <dbReference type="SAM" id="SignalP"/>
    </source>
</evidence>
<reference evidence="2 3" key="1">
    <citation type="submission" date="2021-03" db="EMBL/GenBank/DDBJ databases">
        <authorList>
            <person name="Peeters C."/>
        </authorList>
    </citation>
    <scope>NUCLEOTIDE SEQUENCE [LARGE SCALE GENOMIC DNA]</scope>
    <source>
        <strain evidence="2 3">LMG 26411</strain>
    </source>
</reference>
<evidence type="ECO:0000313" key="3">
    <source>
        <dbReference type="Proteomes" id="UP000672657"/>
    </source>
</evidence>